<sequence>MQQMYKFLSKKSFISFSFVLGNPETLERETKEKKEKEGIVVTTKTLETFLQGTNILYGRSLSVTSSKRKSNGEKCWREDVVCTYFRGEKYGTISKRCWFFISNDKPILW</sequence>
<accession>A0AA96J3N9</accession>
<evidence type="ECO:0000313" key="1">
    <source>
        <dbReference type="EMBL" id="WNL50280.1"/>
    </source>
</evidence>
<name>A0AA96J3N9_9VIRU</name>
<dbReference type="EMBL" id="OR343189">
    <property type="protein sequence ID" value="WNL50280.1"/>
    <property type="molecule type" value="Genomic_DNA"/>
</dbReference>
<protein>
    <submittedName>
        <fullName evidence="1">Uncharacterized protein</fullName>
    </submittedName>
</protein>
<gene>
    <name evidence="1" type="ORF">MarDSR_241</name>
</gene>
<proteinExistence type="predicted"/>
<reference evidence="1" key="1">
    <citation type="submission" date="2023-07" db="EMBL/GenBank/DDBJ databases">
        <authorList>
            <person name="Xia Y."/>
        </authorList>
    </citation>
    <scope>NUCLEOTIDE SEQUENCE</scope>
    <source>
        <strain evidence="1">E</strain>
    </source>
</reference>
<organism evidence="1">
    <name type="scientific">Marseillevirus sp</name>
    <dbReference type="NCBI Taxonomy" id="2809551"/>
    <lineage>
        <taxon>Viruses</taxon>
        <taxon>Varidnaviria</taxon>
        <taxon>Bamfordvirae</taxon>
        <taxon>Nucleocytoviricota</taxon>
        <taxon>Megaviricetes</taxon>
        <taxon>Pimascovirales</taxon>
        <taxon>Pimascovirales incertae sedis</taxon>
        <taxon>Marseilleviridae</taxon>
        <taxon>Marseillevirus</taxon>
    </lineage>
</organism>